<protein>
    <submittedName>
        <fullName evidence="3">Uncharacterized hydrolase YxeP</fullName>
        <ecNumber evidence="3">3.-.-.-</ecNumber>
    </submittedName>
</protein>
<comment type="cofactor">
    <cofactor evidence="1">
        <name>Mn(2+)</name>
        <dbReference type="ChEBI" id="CHEBI:29035"/>
    </cofactor>
    <text evidence="1">The Mn(2+) ion enhances activity.</text>
</comment>
<keyword evidence="4" id="KW-1185">Reference proteome</keyword>
<dbReference type="SUPFAM" id="SSF55031">
    <property type="entry name" value="Bacterial exopeptidase dimerisation domain"/>
    <property type="match status" value="1"/>
</dbReference>
<feature type="binding site" evidence="1">
    <location>
        <position position="131"/>
    </location>
    <ligand>
        <name>Mn(2+)</name>
        <dbReference type="ChEBI" id="CHEBI:29035"/>
        <label>2</label>
    </ligand>
</feature>
<evidence type="ECO:0000313" key="3">
    <source>
        <dbReference type="EMBL" id="SNV19658.1"/>
    </source>
</evidence>
<feature type="binding site" evidence="1">
    <location>
        <position position="168"/>
    </location>
    <ligand>
        <name>Mn(2+)</name>
        <dbReference type="ChEBI" id="CHEBI:29035"/>
        <label>2</label>
    </ligand>
</feature>
<dbReference type="Proteomes" id="UP000242637">
    <property type="component" value="Chromosome 1"/>
</dbReference>
<feature type="binding site" evidence="1">
    <location>
        <position position="391"/>
    </location>
    <ligand>
        <name>Mn(2+)</name>
        <dbReference type="ChEBI" id="CHEBI:29035"/>
        <label>2</label>
    </ligand>
</feature>
<dbReference type="Pfam" id="PF07687">
    <property type="entry name" value="M20_dimer"/>
    <property type="match status" value="1"/>
</dbReference>
<reference evidence="3 4" key="1">
    <citation type="submission" date="2017-06" db="EMBL/GenBank/DDBJ databases">
        <authorList>
            <consortium name="Pathogen Informatics"/>
        </authorList>
    </citation>
    <scope>NUCLEOTIDE SEQUENCE [LARGE SCALE GENOMIC DNA]</scope>
    <source>
        <strain evidence="3 4">NCTC13039</strain>
    </source>
</reference>
<dbReference type="GO" id="GO:0016787">
    <property type="term" value="F:hydrolase activity"/>
    <property type="evidence" value="ECO:0007669"/>
    <property type="project" value="UniProtKB-KW"/>
</dbReference>
<dbReference type="STRING" id="1121387.GCA_000429885_01865"/>
<dbReference type="InterPro" id="IPR036264">
    <property type="entry name" value="Bact_exopeptidase_dim_dom"/>
</dbReference>
<dbReference type="InterPro" id="IPR011650">
    <property type="entry name" value="Peptidase_M20_dimer"/>
</dbReference>
<sequence length="427" mass="44561">MSWGALVRLLLVEPSMIDVSGLPVPSGPLGGVLRSIRARADEIVRFQRWLHRSPELSWCEVGTTRAVEERLPAGVSAHRFVDSTGLFVDVGAQVPDFRVGLRADMDALPLAERTGLPWASRVADVSHCCGHDVHTASLLGAVVGLSGVADVLRDAGVGVRCFFQPAEESHPSGARMVQGSGAADGVDVFYALHCDPATDLGRVGLRVGPITAAADRVEVRVSGAGGHTSRPHLTQDVTFALAKVVTELPALLTRVVDARASVVLVWGSVHAGDAGNVIPDSGVARGTLRVADAGVWQTLEPLVRRLVSQVVAPFGVEVDVEYVQGVPPVVNTLHGVEGARLAVSSAFGVDAAVDAVQSMGGEDFAWLLQGVEGALLRLGTRTPGGCTYDLHRGDLVVDPASAVFGAQLYAALPFAAAKVAGRGFVDV</sequence>
<dbReference type="PANTHER" id="PTHR11014">
    <property type="entry name" value="PEPTIDASE M20 FAMILY MEMBER"/>
    <property type="match status" value="1"/>
</dbReference>
<accession>A0A239VDB9</accession>
<evidence type="ECO:0000313" key="4">
    <source>
        <dbReference type="Proteomes" id="UP000242637"/>
    </source>
</evidence>
<dbReference type="InterPro" id="IPR002933">
    <property type="entry name" value="Peptidase_M20"/>
</dbReference>
<dbReference type="KEGG" id="dco:SAMEA4475696_0769"/>
<gene>
    <name evidence="3" type="primary">yxeP_2</name>
    <name evidence="3" type="ORF">SAMEA4475696_00769</name>
</gene>
<evidence type="ECO:0000256" key="1">
    <source>
        <dbReference type="PIRSR" id="PIRSR005962-1"/>
    </source>
</evidence>
<feature type="binding site" evidence="1">
    <location>
        <position position="193"/>
    </location>
    <ligand>
        <name>Mn(2+)</name>
        <dbReference type="ChEBI" id="CHEBI:29035"/>
        <label>2</label>
    </ligand>
</feature>
<feature type="domain" description="Peptidase M20 dimerisation" evidence="2">
    <location>
        <begin position="217"/>
        <end position="308"/>
    </location>
</feature>
<dbReference type="NCBIfam" id="TIGR01891">
    <property type="entry name" value="amidohydrolases"/>
    <property type="match status" value="1"/>
</dbReference>
<organism evidence="3 4">
    <name type="scientific">Dermatophilus congolensis</name>
    <dbReference type="NCBI Taxonomy" id="1863"/>
    <lineage>
        <taxon>Bacteria</taxon>
        <taxon>Bacillati</taxon>
        <taxon>Actinomycetota</taxon>
        <taxon>Actinomycetes</taxon>
        <taxon>Micrococcales</taxon>
        <taxon>Dermatophilaceae</taxon>
        <taxon>Dermatophilus</taxon>
    </lineage>
</organism>
<proteinExistence type="predicted"/>
<keyword evidence="1" id="KW-0479">Metal-binding</keyword>
<name>A0A239VDB9_9MICO</name>
<dbReference type="EMBL" id="LT906453">
    <property type="protein sequence ID" value="SNV19658.1"/>
    <property type="molecule type" value="Genomic_DNA"/>
</dbReference>
<keyword evidence="1" id="KW-0464">Manganese</keyword>
<evidence type="ECO:0000259" key="2">
    <source>
        <dbReference type="Pfam" id="PF07687"/>
    </source>
</evidence>
<dbReference type="Gene3D" id="3.40.630.10">
    <property type="entry name" value="Zn peptidases"/>
    <property type="match status" value="1"/>
</dbReference>
<dbReference type="Pfam" id="PF01546">
    <property type="entry name" value="Peptidase_M20"/>
    <property type="match status" value="1"/>
</dbReference>
<dbReference type="InterPro" id="IPR017439">
    <property type="entry name" value="Amidohydrolase"/>
</dbReference>
<dbReference type="GO" id="GO:0046872">
    <property type="term" value="F:metal ion binding"/>
    <property type="evidence" value="ECO:0007669"/>
    <property type="project" value="UniProtKB-KW"/>
</dbReference>
<keyword evidence="3" id="KW-0378">Hydrolase</keyword>
<dbReference type="SUPFAM" id="SSF53187">
    <property type="entry name" value="Zn-dependent exopeptidases"/>
    <property type="match status" value="1"/>
</dbReference>
<feature type="binding site" evidence="1">
    <location>
        <position position="129"/>
    </location>
    <ligand>
        <name>Mn(2+)</name>
        <dbReference type="ChEBI" id="CHEBI:29035"/>
        <label>2</label>
    </ligand>
</feature>
<dbReference type="PANTHER" id="PTHR11014:SF63">
    <property type="entry name" value="METALLOPEPTIDASE, PUTATIVE (AFU_ORTHOLOGUE AFUA_6G09600)-RELATED"/>
    <property type="match status" value="1"/>
</dbReference>
<dbReference type="EC" id="3.-.-.-" evidence="3"/>
<dbReference type="PIRSF" id="PIRSF005962">
    <property type="entry name" value="Pept_M20D_amidohydro"/>
    <property type="match status" value="1"/>
</dbReference>
<dbReference type="Gene3D" id="3.30.70.360">
    <property type="match status" value="1"/>
</dbReference>
<dbReference type="AlphaFoldDB" id="A0A239VDB9"/>